<keyword evidence="1" id="KW-0472">Membrane</keyword>
<name>A0ABV1QST8_9HYPH</name>
<evidence type="ECO:0000313" key="3">
    <source>
        <dbReference type="Proteomes" id="UP001480955"/>
    </source>
</evidence>
<gene>
    <name evidence="2" type="ORF">ABS772_21420</name>
</gene>
<dbReference type="Proteomes" id="UP001480955">
    <property type="component" value="Unassembled WGS sequence"/>
</dbReference>
<keyword evidence="1" id="KW-1133">Transmembrane helix</keyword>
<keyword evidence="3" id="KW-1185">Reference proteome</keyword>
<evidence type="ECO:0000313" key="2">
    <source>
        <dbReference type="EMBL" id="MER2252487.1"/>
    </source>
</evidence>
<evidence type="ECO:0000256" key="1">
    <source>
        <dbReference type="SAM" id="Phobius"/>
    </source>
</evidence>
<proteinExistence type="predicted"/>
<organism evidence="2 3">
    <name type="scientific">Methylorubrum podarium</name>
    <dbReference type="NCBI Taxonomy" id="200476"/>
    <lineage>
        <taxon>Bacteria</taxon>
        <taxon>Pseudomonadati</taxon>
        <taxon>Pseudomonadota</taxon>
        <taxon>Alphaproteobacteria</taxon>
        <taxon>Hyphomicrobiales</taxon>
        <taxon>Methylobacteriaceae</taxon>
        <taxon>Methylorubrum</taxon>
    </lineage>
</organism>
<reference evidence="2 3" key="1">
    <citation type="submission" date="2024-06" db="EMBL/GenBank/DDBJ databases">
        <authorList>
            <person name="Campbell A.G."/>
        </authorList>
    </citation>
    <scope>NUCLEOTIDE SEQUENCE [LARGE SCALE GENOMIC DNA]</scope>
    <source>
        <strain evidence="2 3">EM12</strain>
    </source>
</reference>
<comment type="caution">
    <text evidence="2">The sequence shown here is derived from an EMBL/GenBank/DDBJ whole genome shotgun (WGS) entry which is preliminary data.</text>
</comment>
<accession>A0ABV1QST8</accession>
<dbReference type="RefSeq" id="WP_350396779.1">
    <property type="nucleotide sequence ID" value="NZ_JBELQE010000110.1"/>
</dbReference>
<protein>
    <submittedName>
        <fullName evidence="2">Uncharacterized protein</fullName>
    </submittedName>
</protein>
<feature type="transmembrane region" description="Helical" evidence="1">
    <location>
        <begin position="20"/>
        <end position="42"/>
    </location>
</feature>
<keyword evidence="1" id="KW-0812">Transmembrane</keyword>
<sequence length="317" mass="35385">MASSELPNKSWFNTTDVVTSAITSGVFSALGLLATLIISYLVTEGRAQYYKTLIDSKEMTVLSIENYRSEAADYKFWIVGFSSAFIGSSGNATSKFDTEPGRSGQILSITGVPPSSSFNIIIQNLPDAKTASIKILNPNSGVGLLDGDQPRKVVDWVSPIIMAIVVFMVYFLIITSSKNSHNDMLRRLEQAKFEFDRSNSGLEKAIAIADKSRQELSASQANLKARTQRLQIYFVKYAGFLRSENDFLRDCIRQSLLASGVSKSNVREILRVISKKIGINYQEVDFWDRDLNEIVEILVEEGRRERHEKIVSEISPS</sequence>
<dbReference type="EMBL" id="JBELQE010000110">
    <property type="protein sequence ID" value="MER2252487.1"/>
    <property type="molecule type" value="Genomic_DNA"/>
</dbReference>
<feature type="transmembrane region" description="Helical" evidence="1">
    <location>
        <begin position="153"/>
        <end position="173"/>
    </location>
</feature>